<feature type="region of interest" description="Disordered" evidence="1">
    <location>
        <begin position="94"/>
        <end position="114"/>
    </location>
</feature>
<feature type="compositionally biased region" description="Low complexity" evidence="1">
    <location>
        <begin position="279"/>
        <end position="355"/>
    </location>
</feature>
<evidence type="ECO:0000313" key="3">
    <source>
        <dbReference type="EMBL" id="SEA09292.1"/>
    </source>
</evidence>
<gene>
    <name evidence="3" type="ORF">SAMN02745729_101439</name>
</gene>
<feature type="compositionally biased region" description="Polar residues" evidence="1">
    <location>
        <begin position="256"/>
        <end position="266"/>
    </location>
</feature>
<feature type="region of interest" description="Disordered" evidence="1">
    <location>
        <begin position="1"/>
        <end position="22"/>
    </location>
</feature>
<name>A0A1H3YEE7_9GAMM</name>
<organism evidence="3 4">
    <name type="scientific">Marinobacterium iners DSM 11526</name>
    <dbReference type="NCBI Taxonomy" id="1122198"/>
    <lineage>
        <taxon>Bacteria</taxon>
        <taxon>Pseudomonadati</taxon>
        <taxon>Pseudomonadota</taxon>
        <taxon>Gammaproteobacteria</taxon>
        <taxon>Oceanospirillales</taxon>
        <taxon>Oceanospirillaceae</taxon>
        <taxon>Marinobacterium</taxon>
    </lineage>
</organism>
<dbReference type="STRING" id="1122198.SAMN02745729_101439"/>
<evidence type="ECO:0000313" key="4">
    <source>
        <dbReference type="Proteomes" id="UP000242469"/>
    </source>
</evidence>
<feature type="region of interest" description="Disordered" evidence="1">
    <location>
        <begin position="279"/>
        <end position="357"/>
    </location>
</feature>
<dbReference type="Proteomes" id="UP000242469">
    <property type="component" value="Unassembled WGS sequence"/>
</dbReference>
<dbReference type="EMBL" id="FNRJ01000001">
    <property type="protein sequence ID" value="SEA09292.1"/>
    <property type="molecule type" value="Genomic_DNA"/>
</dbReference>
<accession>A0A1H3YEE7</accession>
<sequence length="698" mass="73146">MLTPTTSSTTPAAGTNKGGSADSLLPAAGRELAATVRSVAASGGNAAVFRIQVEINSRLLELTTQAPLTQGDRIVLQRGNTGELQIRLPAPAQPNVQGNATPAAQSSMTLQLTSSDGARLQQLLPLNVPRNAQVTGSEPVIPRQPAAATSPQPGAGTTPAETSAKPAAAYLQPPGGNTSQGATQGNAATTSGNNSSLQGRTQPTGNAPTPARSESPAAQATSGSRQPAGTVTGQTPAPGQPPSSATPSSQATQVSPSGTTSSQVQVYSAQLQSSAISQVSTATSTTTPTNQPPAAQTQAAGSEARPAAPAPTTQATSPDTAAKTQTAPANSTARASTPASTAVQTAQTTTQPSVSHTGQALLQTLGKQVPVQADNHMIRLNLNNQTLNLISPKPLLSGQQVVLTRVSEQQVNLQPVPIPTTPSQEAKAQQQMQLALREALPRQIPFGDALNQLVQLSQSPAGRSQGAIGQLVQSMLSMFSVSPGSADAEQAIQRNLQQGGLLTESRLAQGGGTERGATPDLKQQLGQLLKAAEQLPPDARQQMTRLVEALQARSTTQQVSSLQGWKDQPDGTQERVYRLDLPIRQADQHDNAELTITEQRRRSSGGEVETLWGVALHFDLEQHGSVDARLSLSEEWRLQVQLWAEQASTLRQIERRLDDFSDGLHRKGFLVETLQARQGRPSQPELTDVQRRLVDIHT</sequence>
<evidence type="ECO:0000256" key="1">
    <source>
        <dbReference type="SAM" id="MobiDB-lite"/>
    </source>
</evidence>
<dbReference type="AlphaFoldDB" id="A0A1H3YEE7"/>
<proteinExistence type="predicted"/>
<feature type="compositionally biased region" description="Low complexity" evidence="1">
    <location>
        <begin position="227"/>
        <end position="255"/>
    </location>
</feature>
<dbReference type="RefSeq" id="WP_091822373.1">
    <property type="nucleotide sequence ID" value="NZ_FNRJ01000001.1"/>
</dbReference>
<feature type="compositionally biased region" description="Low complexity" evidence="1">
    <location>
        <begin position="1"/>
        <end position="13"/>
    </location>
</feature>
<dbReference type="InterPro" id="IPR021136">
    <property type="entry name" value="Flagellar_hook_control-like_C"/>
</dbReference>
<dbReference type="Pfam" id="PF02120">
    <property type="entry name" value="Flg_hook"/>
    <property type="match status" value="1"/>
</dbReference>
<feature type="compositionally biased region" description="Polar residues" evidence="1">
    <location>
        <begin position="216"/>
        <end position="225"/>
    </location>
</feature>
<dbReference type="OrthoDB" id="6114321at2"/>
<protein>
    <submittedName>
        <fullName evidence="3">Hook-length control protein FliK</fullName>
    </submittedName>
</protein>
<feature type="compositionally biased region" description="Polar residues" evidence="1">
    <location>
        <begin position="175"/>
        <end position="207"/>
    </location>
</feature>
<feature type="domain" description="Flagellar hook-length control protein-like C-terminal" evidence="2">
    <location>
        <begin position="610"/>
        <end position="684"/>
    </location>
</feature>
<reference evidence="4" key="1">
    <citation type="submission" date="2016-10" db="EMBL/GenBank/DDBJ databases">
        <authorList>
            <person name="Varghese N."/>
            <person name="Submissions S."/>
        </authorList>
    </citation>
    <scope>NUCLEOTIDE SEQUENCE [LARGE SCALE GENOMIC DNA]</scope>
    <source>
        <strain evidence="4">DSM 11526</strain>
    </source>
</reference>
<evidence type="ECO:0000259" key="2">
    <source>
        <dbReference type="Pfam" id="PF02120"/>
    </source>
</evidence>
<feature type="region of interest" description="Disordered" evidence="1">
    <location>
        <begin position="135"/>
        <end position="266"/>
    </location>
</feature>
<keyword evidence="4" id="KW-1185">Reference proteome</keyword>